<sequence length="323" mass="36492">MGREGGTTTSSRYSSRDRCIGDPDKALHVRQEGSTIGSGELLALGPHQQELKEKITEAISLARHGKFVPVREKDEIAVALGTKEHPGRMRGVGSVPWKEGFPDDIHMYWARSRRPTREEEAGRMRLEVAYQGIQAPMIPAFQTDEVILRLDRGPPVYLLIRRPQINHNLCRSLRVQAQLGKRPQHQVRRKCLVHQAWSDSHMPNPTTSLPKKVSGSITLLLGPKKPEERKIPIPKKVIEHFIKCAQPRLPPKPISDFHRTLEKSEMQSRSRELFLDKKASDEAAFCKSADLKSLDDIDNLDKAEVVLSSNMDDPWCSTQKLNG</sequence>
<reference evidence="2 3" key="1">
    <citation type="journal article" date="2005" name="PLoS Biol.">
        <title>The genomes of Oryza sativa: a history of duplications.</title>
        <authorList>
            <person name="Yu J."/>
            <person name="Wang J."/>
            <person name="Lin W."/>
            <person name="Li S."/>
            <person name="Li H."/>
            <person name="Zhou J."/>
            <person name="Ni P."/>
            <person name="Dong W."/>
            <person name="Hu S."/>
            <person name="Zeng C."/>
            <person name="Zhang J."/>
            <person name="Zhang Y."/>
            <person name="Li R."/>
            <person name="Xu Z."/>
            <person name="Li S."/>
            <person name="Li X."/>
            <person name="Zheng H."/>
            <person name="Cong L."/>
            <person name="Lin L."/>
            <person name="Yin J."/>
            <person name="Geng J."/>
            <person name="Li G."/>
            <person name="Shi J."/>
            <person name="Liu J."/>
            <person name="Lv H."/>
            <person name="Li J."/>
            <person name="Wang J."/>
            <person name="Deng Y."/>
            <person name="Ran L."/>
            <person name="Shi X."/>
            <person name="Wang X."/>
            <person name="Wu Q."/>
            <person name="Li C."/>
            <person name="Ren X."/>
            <person name="Wang J."/>
            <person name="Wang X."/>
            <person name="Li D."/>
            <person name="Liu D."/>
            <person name="Zhang X."/>
            <person name="Ji Z."/>
            <person name="Zhao W."/>
            <person name="Sun Y."/>
            <person name="Zhang Z."/>
            <person name="Bao J."/>
            <person name="Han Y."/>
            <person name="Dong L."/>
            <person name="Ji J."/>
            <person name="Chen P."/>
            <person name="Wu S."/>
            <person name="Liu J."/>
            <person name="Xiao Y."/>
            <person name="Bu D."/>
            <person name="Tan J."/>
            <person name="Yang L."/>
            <person name="Ye C."/>
            <person name="Zhang J."/>
            <person name="Xu J."/>
            <person name="Zhou Y."/>
            <person name="Yu Y."/>
            <person name="Zhang B."/>
            <person name="Zhuang S."/>
            <person name="Wei H."/>
            <person name="Liu B."/>
            <person name="Lei M."/>
            <person name="Yu H."/>
            <person name="Li Y."/>
            <person name="Xu H."/>
            <person name="Wei S."/>
            <person name="He X."/>
            <person name="Fang L."/>
            <person name="Zhang Z."/>
            <person name="Zhang Y."/>
            <person name="Huang X."/>
            <person name="Su Z."/>
            <person name="Tong W."/>
            <person name="Li J."/>
            <person name="Tong Z."/>
            <person name="Li S."/>
            <person name="Ye J."/>
            <person name="Wang L."/>
            <person name="Fang L."/>
            <person name="Lei T."/>
            <person name="Chen C."/>
            <person name="Chen H."/>
            <person name="Xu Z."/>
            <person name="Li H."/>
            <person name="Huang H."/>
            <person name="Zhang F."/>
            <person name="Xu H."/>
            <person name="Li N."/>
            <person name="Zhao C."/>
            <person name="Li S."/>
            <person name="Dong L."/>
            <person name="Huang Y."/>
            <person name="Li L."/>
            <person name="Xi Y."/>
            <person name="Qi Q."/>
            <person name="Li W."/>
            <person name="Zhang B."/>
            <person name="Hu W."/>
            <person name="Zhang Y."/>
            <person name="Tian X."/>
            <person name="Jiao Y."/>
            <person name="Liang X."/>
            <person name="Jin J."/>
            <person name="Gao L."/>
            <person name="Zheng W."/>
            <person name="Hao B."/>
            <person name="Liu S."/>
            <person name="Wang W."/>
            <person name="Yuan L."/>
            <person name="Cao M."/>
            <person name="McDermott J."/>
            <person name="Samudrala R."/>
            <person name="Wang J."/>
            <person name="Wong G.K."/>
            <person name="Yang H."/>
        </authorList>
    </citation>
    <scope>NUCLEOTIDE SEQUENCE [LARGE SCALE GENOMIC DNA]</scope>
    <source>
        <strain evidence="3">cv. 93-11</strain>
    </source>
</reference>
<evidence type="ECO:0000313" key="2">
    <source>
        <dbReference type="EMBL" id="EEC66525.1"/>
    </source>
</evidence>
<dbReference type="Gramene" id="BGIOSGA032482-TA">
    <property type="protein sequence ID" value="BGIOSGA032482-PA"/>
    <property type="gene ID" value="BGIOSGA032482"/>
</dbReference>
<name>B8BFW7_ORYSI</name>
<feature type="region of interest" description="Disordered" evidence="1">
    <location>
        <begin position="1"/>
        <end position="22"/>
    </location>
</feature>
<dbReference type="HOGENOM" id="CLU_861625_0_0_1"/>
<dbReference type="PANTHER" id="PTHR33018:SF34">
    <property type="entry name" value="OS02G0472350 PROTEIN"/>
    <property type="match status" value="1"/>
</dbReference>
<dbReference type="PANTHER" id="PTHR33018">
    <property type="entry name" value="OS10G0338966 PROTEIN-RELATED"/>
    <property type="match status" value="1"/>
</dbReference>
<organism evidence="2 3">
    <name type="scientific">Oryza sativa subsp. indica</name>
    <name type="common">Rice</name>
    <dbReference type="NCBI Taxonomy" id="39946"/>
    <lineage>
        <taxon>Eukaryota</taxon>
        <taxon>Viridiplantae</taxon>
        <taxon>Streptophyta</taxon>
        <taxon>Embryophyta</taxon>
        <taxon>Tracheophyta</taxon>
        <taxon>Spermatophyta</taxon>
        <taxon>Magnoliopsida</taxon>
        <taxon>Liliopsida</taxon>
        <taxon>Poales</taxon>
        <taxon>Poaceae</taxon>
        <taxon>BOP clade</taxon>
        <taxon>Oryzoideae</taxon>
        <taxon>Oryzeae</taxon>
        <taxon>Oryzinae</taxon>
        <taxon>Oryza</taxon>
        <taxon>Oryza sativa</taxon>
    </lineage>
</organism>
<protein>
    <submittedName>
        <fullName evidence="2">Uncharacterized protein</fullName>
    </submittedName>
</protein>
<dbReference type="AlphaFoldDB" id="B8BFW7"/>
<dbReference type="EMBL" id="CM000135">
    <property type="protein sequence ID" value="EEC66525.1"/>
    <property type="molecule type" value="Genomic_DNA"/>
</dbReference>
<proteinExistence type="predicted"/>
<evidence type="ECO:0000313" key="3">
    <source>
        <dbReference type="Proteomes" id="UP000007015"/>
    </source>
</evidence>
<gene>
    <name evidence="2" type="ORF">OsI_32653</name>
</gene>
<feature type="compositionally biased region" description="Low complexity" evidence="1">
    <location>
        <begin position="1"/>
        <end position="13"/>
    </location>
</feature>
<dbReference type="Proteomes" id="UP000007015">
    <property type="component" value="Chromosome 10"/>
</dbReference>
<accession>B8BFW7</accession>
<evidence type="ECO:0000256" key="1">
    <source>
        <dbReference type="SAM" id="MobiDB-lite"/>
    </source>
</evidence>
<keyword evidence="3" id="KW-1185">Reference proteome</keyword>